<evidence type="ECO:0000313" key="2">
    <source>
        <dbReference type="EMBL" id="UGS26753.1"/>
    </source>
</evidence>
<sequence length="621" mass="64141">MANRLAGSLSPYLRAHADNPVDWYPWGEEAFAEAERRDVPLLISIGYSTCHWCHVMARESFADPVTAAAIAAGFVAVKVDREEHPEVDAAYMAAASAFTQNLGWPLTVFTTPGGHAFYAGTYWPPTARAPLPAFRDVLGAVREAWALRRADVEASAGAVADALVRAAADAAAGDAPLPSAAALAEAARGIAAREDAVHGGFGGAPKFPVATALRFLQQPVVRREAPDAAGAAERALRAMSDSPLRDPVDGGFFRYATQRDWSVPHYERMLTDNAQLLDVARCSDAFAAGDESVARGIARFLLDVLRRPGAAGEHALSGGFGAAQDSESWIDGLRSEGGYYAFDAAGRAGLERPAVDAKVVTGWNGLAIGALARAGARMAEPTWIEAAAEAARFVLRVNRDADGRLVRTSTDGRAAAAVATRADLGLLADGLFALALATGEAEWAATARTVLSEAVSLGGDPVLSARGIGGTGDDSDGDLPSGASALAAAERTAWLLGAGEEHRARAEALVAERAGRALAQPFAHSATLAVAAGLAEPPRQIVVVADAPDGPLARAARAADADLVAVVTPAQARAFAEAGFALFDGKAVSPDAGGAGGVAFDCRSFVCRLPVSDPSAIARTR</sequence>
<dbReference type="PIRSF" id="PIRSF006402">
    <property type="entry name" value="UCP006402_thioredoxin"/>
    <property type="match status" value="1"/>
</dbReference>
<dbReference type="PANTHER" id="PTHR42899:SF1">
    <property type="entry name" value="SPERMATOGENESIS-ASSOCIATED PROTEIN 20"/>
    <property type="match status" value="1"/>
</dbReference>
<evidence type="ECO:0000259" key="1">
    <source>
        <dbReference type="Pfam" id="PF03190"/>
    </source>
</evidence>
<name>A0ABY3RUY9_9MICO</name>
<dbReference type="SUPFAM" id="SSF52833">
    <property type="entry name" value="Thioredoxin-like"/>
    <property type="match status" value="1"/>
</dbReference>
<evidence type="ECO:0000313" key="3">
    <source>
        <dbReference type="Proteomes" id="UP001199642"/>
    </source>
</evidence>
<dbReference type="InterPro" id="IPR036249">
    <property type="entry name" value="Thioredoxin-like_sf"/>
</dbReference>
<accession>A0ABY3RUY9</accession>
<keyword evidence="3" id="KW-1185">Reference proteome</keyword>
<dbReference type="InterPro" id="IPR004879">
    <property type="entry name" value="Ssp411-like_TRX"/>
</dbReference>
<dbReference type="Proteomes" id="UP001199642">
    <property type="component" value="Chromosome"/>
</dbReference>
<dbReference type="InterPro" id="IPR008928">
    <property type="entry name" value="6-hairpin_glycosidase_sf"/>
</dbReference>
<dbReference type="Pfam" id="PF03190">
    <property type="entry name" value="Thioredox_DsbH"/>
    <property type="match status" value="1"/>
</dbReference>
<dbReference type="SUPFAM" id="SSF48208">
    <property type="entry name" value="Six-hairpin glycosidases"/>
    <property type="match status" value="1"/>
</dbReference>
<dbReference type="PANTHER" id="PTHR42899">
    <property type="entry name" value="SPERMATOGENESIS-ASSOCIATED PROTEIN 20"/>
    <property type="match status" value="1"/>
</dbReference>
<dbReference type="RefSeq" id="WP_231820341.1">
    <property type="nucleotide sequence ID" value="NZ_CP082781.1"/>
</dbReference>
<reference evidence="2 3" key="1">
    <citation type="submission" date="2023-01" db="EMBL/GenBank/DDBJ databases">
        <title>Characterization of estradiol degrading bacteria Microbacterium sp. MZT7 and reveal degrading genes through genome analysis.</title>
        <authorList>
            <person name="Hao P."/>
            <person name="Gao Y."/>
        </authorList>
    </citation>
    <scope>NUCLEOTIDE SEQUENCE [LARGE SCALE GENOMIC DNA]</scope>
    <source>
        <strain evidence="2 3">MZT7</strain>
    </source>
</reference>
<dbReference type="EMBL" id="CP082781">
    <property type="protein sequence ID" value="UGS26753.1"/>
    <property type="molecule type" value="Genomic_DNA"/>
</dbReference>
<feature type="domain" description="Spermatogenesis-associated protein 20-like TRX" evidence="1">
    <location>
        <begin position="3"/>
        <end position="163"/>
    </location>
</feature>
<organism evidence="2 3">
    <name type="scientific">Microbacterium resistens</name>
    <dbReference type="NCBI Taxonomy" id="156977"/>
    <lineage>
        <taxon>Bacteria</taxon>
        <taxon>Bacillati</taxon>
        <taxon>Actinomycetota</taxon>
        <taxon>Actinomycetes</taxon>
        <taxon>Micrococcales</taxon>
        <taxon>Microbacteriaceae</taxon>
        <taxon>Microbacterium</taxon>
    </lineage>
</organism>
<dbReference type="Gene3D" id="3.40.30.10">
    <property type="entry name" value="Glutaredoxin"/>
    <property type="match status" value="1"/>
</dbReference>
<protein>
    <submittedName>
        <fullName evidence="2">DUF255 domain-containing protein</fullName>
    </submittedName>
</protein>
<proteinExistence type="predicted"/>
<dbReference type="InterPro" id="IPR024705">
    <property type="entry name" value="Ssp411"/>
</dbReference>
<gene>
    <name evidence="2" type="ORF">K8F61_00495</name>
</gene>